<dbReference type="InterPro" id="IPR051923">
    <property type="entry name" value="Glycosyl_Hydrolase_39"/>
</dbReference>
<proteinExistence type="predicted"/>
<dbReference type="Proteomes" id="UP000616779">
    <property type="component" value="Unassembled WGS sequence"/>
</dbReference>
<accession>A0ABX1Y7U2</accession>
<dbReference type="PANTHER" id="PTHR12631:SF10">
    <property type="entry name" value="BETA-XYLOSIDASE-LIKE PROTEIN-RELATED"/>
    <property type="match status" value="1"/>
</dbReference>
<dbReference type="EMBL" id="WHOA01000248">
    <property type="protein sequence ID" value="NOU76871.1"/>
    <property type="molecule type" value="Genomic_DNA"/>
</dbReference>
<dbReference type="Gene3D" id="2.60.40.1190">
    <property type="match status" value="1"/>
</dbReference>
<reference evidence="1 2" key="1">
    <citation type="submission" date="2019-10" db="EMBL/GenBank/DDBJ databases">
        <title>Description of Paenibacillus terrestris sp. nov.</title>
        <authorList>
            <person name="Carlier A."/>
            <person name="Qi S."/>
        </authorList>
    </citation>
    <scope>NUCLEOTIDE SEQUENCE [LARGE SCALE GENOMIC DNA]</scope>
    <source>
        <strain evidence="1 2">LMG 31458</strain>
    </source>
</reference>
<keyword evidence="2" id="KW-1185">Reference proteome</keyword>
<sequence>MKPTCGSKKKTEVNVKMKVLTRVLLVTLLFGLLFPTSAYPQSLRYEDMPLANPSFEATTVLGGQRVPVSWTSSLWGRTTPAVTGVSDADVSSGMYSLYVMSVDQGSAGWTSGFLSVTEDVYEIKGSFKARKTTDYSGNVPWVFLSFWQDGTYLGTSTAAVTAGTAGWSPNSFQVNAGQFPSGTNKVRINLATSRVGQSGAIAGSVRYDDVVIQTGTLSDVIDIANPGFEQTYVSQGKLLPLNWTSALWNRTIPVDTAVTDTVYAQGNHSLYMAAADAGSAGWASQPIAVYGSPQSVKLTFDIKKSSNYVGNVAWAFISFWNNSTFIGTATVPVSGLSEAWSEQSLTLKGAQFPQGTNYMRINLATTRGGASGTLGGTLYYDNVQMKTVDDFSLTSSAFANWYKLGEDVVFKPENQLLPQSVHTVTGTVYDEEGQVIAQSTVNRQTMLSDGWSWEPERAGYYEIAFDYVKTGDTTPVAHTEAYTVTSAKGTAGQFVRDRYAVAVADGDTKAMSQRSPMFGFSYQLEGEQAVQLADTIGFSMARIHSVPWGTQFTNTAMALEPSRGTYNWTAFDAQVDMLRSYGFELAGNILFTPQWASSHPEDAQIYTAVPGYAAYAPADMEDLADFLRALIDRYGDRISKWEVWNEPHLPGGSIFWRDTPEKFVELLQTSYETIKEEQPESEVWIGGLGGRRYLPFYRELLRLGATSYYDKLALHGAFPNADYFKDLDDQYEAASKDWVTSESHAGLISSIGLTAVPSEKEIAFKILLDYLYQIKHGSEQIAYFEIMNQVETEALTFAKADGWHTHASGLFRKKPQIEPRLGAVALHRFLETAGQTVSYRGEYALSSVQNAVYLDNGGTPLTVLWLSGENEQVIDSRLADAFTPQTKIRDWTGRSYLADASLVLKPGRMYYIEQLDETKLGELPLSDEVLLSDYDKVRRSATIPVGAGQAGELFDHETGELRTEPITWIENDWVFDSETGQTRPSGLDAKFALGYTEDGIDLTVDVADAVFVQNETAGLYWRGDSLQFAIDTYGLGAPAEARMDFQAALTAEGPRLWKETTPYIGGDLPYNWTQQQQFVQHGQIHIDRTGTQTLYKIHLDWSELYPYVPQAGVPIYMSVLVNTNDGAGRIGWLEWGSGIGKSKDPSLYGKITLN</sequence>
<name>A0ABX1Y7U2_9BACL</name>
<evidence type="ECO:0000313" key="2">
    <source>
        <dbReference type="Proteomes" id="UP000616779"/>
    </source>
</evidence>
<dbReference type="Gene3D" id="3.20.20.80">
    <property type="entry name" value="Glycosidases"/>
    <property type="match status" value="1"/>
</dbReference>
<protein>
    <recommendedName>
        <fullName evidence="3">Carbohydrate-binding domain-containing protein</fullName>
    </recommendedName>
</protein>
<dbReference type="RefSeq" id="WP_171649406.1">
    <property type="nucleotide sequence ID" value="NZ_WHOA01000248.1"/>
</dbReference>
<evidence type="ECO:0000313" key="1">
    <source>
        <dbReference type="EMBL" id="NOU76871.1"/>
    </source>
</evidence>
<evidence type="ECO:0008006" key="3">
    <source>
        <dbReference type="Google" id="ProtNLM"/>
    </source>
</evidence>
<comment type="caution">
    <text evidence="1">The sequence shown here is derived from an EMBL/GenBank/DDBJ whole genome shotgun (WGS) entry which is preliminary data.</text>
</comment>
<dbReference type="InterPro" id="IPR017853">
    <property type="entry name" value="GH"/>
</dbReference>
<gene>
    <name evidence="1" type="ORF">GC098_36850</name>
</gene>
<dbReference type="PANTHER" id="PTHR12631">
    <property type="entry name" value="ALPHA-L-IDURONIDASE"/>
    <property type="match status" value="1"/>
</dbReference>
<dbReference type="Gene3D" id="2.60.120.260">
    <property type="entry name" value="Galactose-binding domain-like"/>
    <property type="match status" value="2"/>
</dbReference>
<dbReference type="SUPFAM" id="SSF51445">
    <property type="entry name" value="(Trans)glycosidases"/>
    <property type="match status" value="1"/>
</dbReference>
<organism evidence="1 2">
    <name type="scientific">Paenibacillus phytorum</name>
    <dbReference type="NCBI Taxonomy" id="2654977"/>
    <lineage>
        <taxon>Bacteria</taxon>
        <taxon>Bacillati</taxon>
        <taxon>Bacillota</taxon>
        <taxon>Bacilli</taxon>
        <taxon>Bacillales</taxon>
        <taxon>Paenibacillaceae</taxon>
        <taxon>Paenibacillus</taxon>
    </lineage>
</organism>
<dbReference type="SUPFAM" id="SSF49344">
    <property type="entry name" value="CBD9-like"/>
    <property type="match status" value="1"/>
</dbReference>